<gene>
    <name evidence="2" type="ORF">Q0590_31980</name>
</gene>
<evidence type="ECO:0000313" key="3">
    <source>
        <dbReference type="Proteomes" id="UP001168528"/>
    </source>
</evidence>
<protein>
    <submittedName>
        <fullName evidence="2">Crp/Fnr family transcriptional regulator</fullName>
    </submittedName>
</protein>
<feature type="domain" description="Cyclic nucleotide-binding" evidence="1">
    <location>
        <begin position="12"/>
        <end position="115"/>
    </location>
</feature>
<proteinExistence type="predicted"/>
<organism evidence="2 3">
    <name type="scientific">Rhodocytophaga aerolata</name>
    <dbReference type="NCBI Taxonomy" id="455078"/>
    <lineage>
        <taxon>Bacteria</taxon>
        <taxon>Pseudomonadati</taxon>
        <taxon>Bacteroidota</taxon>
        <taxon>Cytophagia</taxon>
        <taxon>Cytophagales</taxon>
        <taxon>Rhodocytophagaceae</taxon>
        <taxon>Rhodocytophaga</taxon>
    </lineage>
</organism>
<dbReference type="SUPFAM" id="SSF51206">
    <property type="entry name" value="cAMP-binding domain-like"/>
    <property type="match status" value="1"/>
</dbReference>
<reference evidence="2" key="1">
    <citation type="submission" date="2023-07" db="EMBL/GenBank/DDBJ databases">
        <title>The genome sequence of Rhodocytophaga aerolata KACC 12507.</title>
        <authorList>
            <person name="Zhang X."/>
        </authorList>
    </citation>
    <scope>NUCLEOTIDE SEQUENCE</scope>
    <source>
        <strain evidence="2">KACC 12507</strain>
    </source>
</reference>
<dbReference type="InterPro" id="IPR000595">
    <property type="entry name" value="cNMP-bd_dom"/>
</dbReference>
<sequence length="198" mass="23464">MVHDLLLSSIEKYVTLGETDREYIQSIFTPRKFKKGQFLVHEGAVCRNQMFITKGSAITYFIDMEGHEHIIQLGIEGWWIGDFQSYLFQQPAQCNVQAIEDTEILEASYEKIQKLYEIVPQYDRFHRIVIQHAYVSFQQRILQNLSMSAEDRYLAFRGKYPKLELRLPQKYIASYLGITPEFLSKLKKKLQERDSRRK</sequence>
<comment type="caution">
    <text evidence="2">The sequence shown here is derived from an EMBL/GenBank/DDBJ whole genome shotgun (WGS) entry which is preliminary data.</text>
</comment>
<dbReference type="Proteomes" id="UP001168528">
    <property type="component" value="Unassembled WGS sequence"/>
</dbReference>
<dbReference type="Pfam" id="PF00027">
    <property type="entry name" value="cNMP_binding"/>
    <property type="match status" value="1"/>
</dbReference>
<dbReference type="InterPro" id="IPR018490">
    <property type="entry name" value="cNMP-bd_dom_sf"/>
</dbReference>
<dbReference type="PROSITE" id="PS50042">
    <property type="entry name" value="CNMP_BINDING_3"/>
    <property type="match status" value="1"/>
</dbReference>
<dbReference type="RefSeq" id="WP_302041737.1">
    <property type="nucleotide sequence ID" value="NZ_JAUKPO010000039.1"/>
</dbReference>
<evidence type="ECO:0000259" key="1">
    <source>
        <dbReference type="PROSITE" id="PS50042"/>
    </source>
</evidence>
<keyword evidence="3" id="KW-1185">Reference proteome</keyword>
<dbReference type="InterPro" id="IPR014710">
    <property type="entry name" value="RmlC-like_jellyroll"/>
</dbReference>
<accession>A0ABT8RFP6</accession>
<dbReference type="Gene3D" id="2.60.120.10">
    <property type="entry name" value="Jelly Rolls"/>
    <property type="match status" value="1"/>
</dbReference>
<dbReference type="EMBL" id="JAUKPO010000039">
    <property type="protein sequence ID" value="MDO1450937.1"/>
    <property type="molecule type" value="Genomic_DNA"/>
</dbReference>
<name>A0ABT8RFP6_9BACT</name>
<dbReference type="CDD" id="cd00038">
    <property type="entry name" value="CAP_ED"/>
    <property type="match status" value="1"/>
</dbReference>
<evidence type="ECO:0000313" key="2">
    <source>
        <dbReference type="EMBL" id="MDO1450937.1"/>
    </source>
</evidence>